<evidence type="ECO:0000259" key="1">
    <source>
        <dbReference type="Pfam" id="PF22241"/>
    </source>
</evidence>
<reference evidence="2" key="1">
    <citation type="submission" date="2015-04" db="EMBL/GenBank/DDBJ databases">
        <title>The genome sequence of the plant pathogenic Rhizarian Plasmodiophora brassicae reveals insights in its biotrophic life cycle and the origin of chitin synthesis.</title>
        <authorList>
            <person name="Schwelm A."/>
            <person name="Fogelqvist J."/>
            <person name="Knaust A."/>
            <person name="Julke S."/>
            <person name="Lilja T."/>
            <person name="Dhandapani V."/>
            <person name="Bonilla-Rosso G."/>
            <person name="Karlsson M."/>
            <person name="Shevchenko A."/>
            <person name="Choi S.R."/>
            <person name="Kim H.G."/>
            <person name="Park J.Y."/>
            <person name="Lim Y.P."/>
            <person name="Ludwig-Muller J."/>
            <person name="Dixelius C."/>
        </authorList>
    </citation>
    <scope>NUCLEOTIDE SEQUENCE</scope>
    <source>
        <tissue evidence="2">Potato root galls</tissue>
    </source>
</reference>
<proteinExistence type="predicted"/>
<dbReference type="EMBL" id="HACM01005339">
    <property type="protein sequence ID" value="CRZ05781.1"/>
    <property type="molecule type" value="Transcribed_RNA"/>
</dbReference>
<dbReference type="InterPro" id="IPR054559">
    <property type="entry name" value="PSMD12-CSN4-like_N"/>
</dbReference>
<accession>A0A0H5QV66</accession>
<dbReference type="Pfam" id="PF22241">
    <property type="entry name" value="PSMD12-CSN4_N"/>
    <property type="match status" value="1"/>
</dbReference>
<dbReference type="EMBL" id="HACM01005338">
    <property type="protein sequence ID" value="CRZ05780.1"/>
    <property type="molecule type" value="Transcribed_RNA"/>
</dbReference>
<organism evidence="2">
    <name type="scientific">Spongospora subterranea</name>
    <dbReference type="NCBI Taxonomy" id="70186"/>
    <lineage>
        <taxon>Eukaryota</taxon>
        <taxon>Sar</taxon>
        <taxon>Rhizaria</taxon>
        <taxon>Endomyxa</taxon>
        <taxon>Phytomyxea</taxon>
        <taxon>Plasmodiophorida</taxon>
        <taxon>Plasmodiophoridae</taxon>
        <taxon>Spongospora</taxon>
    </lineage>
</organism>
<dbReference type="AlphaFoldDB" id="A0A0H5QV66"/>
<protein>
    <recommendedName>
        <fullName evidence="1">PSMD12/CSN4-like N-terminal domain-containing protein</fullName>
    </recommendedName>
</protein>
<feature type="domain" description="PSMD12/CSN4-like N-terminal" evidence="1">
    <location>
        <begin position="15"/>
        <end position="110"/>
    </location>
</feature>
<sequence>MQLLIIPCSVRKLCAHTLSLMRNKIMYYGDDCLTLSVLQSEVHQAKEEYSQAAKILAEVDLDHISEVAARANLLLRITELYLADDDSVAASRYVLRAHRLIGQCANNTALLVRHKVSS</sequence>
<dbReference type="EMBL" id="HACM01005326">
    <property type="protein sequence ID" value="CRZ05768.1"/>
    <property type="molecule type" value="Transcribed_RNA"/>
</dbReference>
<dbReference type="EMBL" id="HACM01005346">
    <property type="protein sequence ID" value="CRZ05788.1"/>
    <property type="molecule type" value="Transcribed_RNA"/>
</dbReference>
<name>A0A0H5QV66_9EUKA</name>
<evidence type="ECO:0000313" key="2">
    <source>
        <dbReference type="EMBL" id="CRZ05780.1"/>
    </source>
</evidence>